<protein>
    <recommendedName>
        <fullName evidence="4">Cyclin-dependent kinase inhibitor domain-containing protein</fullName>
    </recommendedName>
</protein>
<accession>A0A3B3HIA1</accession>
<dbReference type="GO" id="GO:0007346">
    <property type="term" value="P:regulation of mitotic cell cycle"/>
    <property type="evidence" value="ECO:0007669"/>
    <property type="project" value="InterPro"/>
</dbReference>
<evidence type="ECO:0000256" key="2">
    <source>
        <dbReference type="ARBA" id="ARBA00023013"/>
    </source>
</evidence>
<keyword evidence="6" id="KW-1185">Reference proteome</keyword>
<name>A0A3B3HIA1_ORYLA</name>
<feature type="compositionally biased region" description="Low complexity" evidence="3">
    <location>
        <begin position="10"/>
        <end position="28"/>
    </location>
</feature>
<dbReference type="PANTHER" id="PTHR46778:SF2">
    <property type="entry name" value="CYCLIN-DEPENDENT KINASE INHIBITOR DOMAIN-CONTAINING PROTEIN"/>
    <property type="match status" value="1"/>
</dbReference>
<comment type="similarity">
    <text evidence="1">Belongs to the CDI family.</text>
</comment>
<proteinExistence type="inferred from homology"/>
<reference evidence="5 6" key="1">
    <citation type="journal article" date="2007" name="Nature">
        <title>The medaka draft genome and insights into vertebrate genome evolution.</title>
        <authorList>
            <person name="Kasahara M."/>
            <person name="Naruse K."/>
            <person name="Sasaki S."/>
            <person name="Nakatani Y."/>
            <person name="Qu W."/>
            <person name="Ahsan B."/>
            <person name="Yamada T."/>
            <person name="Nagayasu Y."/>
            <person name="Doi K."/>
            <person name="Kasai Y."/>
            <person name="Jindo T."/>
            <person name="Kobayashi D."/>
            <person name="Shimada A."/>
            <person name="Toyoda A."/>
            <person name="Kuroki Y."/>
            <person name="Fujiyama A."/>
            <person name="Sasaki T."/>
            <person name="Shimizu A."/>
            <person name="Asakawa S."/>
            <person name="Shimizu N."/>
            <person name="Hashimoto S."/>
            <person name="Yang J."/>
            <person name="Lee Y."/>
            <person name="Matsushima K."/>
            <person name="Sugano S."/>
            <person name="Sakaizumi M."/>
            <person name="Narita T."/>
            <person name="Ohishi K."/>
            <person name="Haga S."/>
            <person name="Ohta F."/>
            <person name="Nomoto H."/>
            <person name="Nogata K."/>
            <person name="Morishita T."/>
            <person name="Endo T."/>
            <person name="Shin-I T."/>
            <person name="Takeda H."/>
            <person name="Morishita S."/>
            <person name="Kohara Y."/>
        </authorList>
    </citation>
    <scope>NUCLEOTIDE SEQUENCE [LARGE SCALE GENOMIC DNA]</scope>
    <source>
        <strain evidence="5 6">Hd-rR</strain>
    </source>
</reference>
<dbReference type="PANTHER" id="PTHR46778">
    <property type="entry name" value="CYCLIN-DEPENDENT KINASE INHIBITOR 1-RELATED"/>
    <property type="match status" value="1"/>
</dbReference>
<reference evidence="5" key="3">
    <citation type="submission" date="2025-09" db="UniProtKB">
        <authorList>
            <consortium name="Ensembl"/>
        </authorList>
    </citation>
    <scope>IDENTIFICATION</scope>
    <source>
        <strain evidence="5">Hd-rR</strain>
    </source>
</reference>
<dbReference type="InterPro" id="IPR044898">
    <property type="entry name" value="CDI_dom_sf"/>
</dbReference>
<organism evidence="5 6">
    <name type="scientific">Oryzias latipes</name>
    <name type="common">Japanese rice fish</name>
    <name type="synonym">Japanese killifish</name>
    <dbReference type="NCBI Taxonomy" id="8090"/>
    <lineage>
        <taxon>Eukaryota</taxon>
        <taxon>Metazoa</taxon>
        <taxon>Chordata</taxon>
        <taxon>Craniata</taxon>
        <taxon>Vertebrata</taxon>
        <taxon>Euteleostomi</taxon>
        <taxon>Actinopterygii</taxon>
        <taxon>Neopterygii</taxon>
        <taxon>Teleostei</taxon>
        <taxon>Neoteleostei</taxon>
        <taxon>Acanthomorphata</taxon>
        <taxon>Ovalentaria</taxon>
        <taxon>Atherinomorphae</taxon>
        <taxon>Beloniformes</taxon>
        <taxon>Adrianichthyidae</taxon>
        <taxon>Oryziinae</taxon>
        <taxon>Oryzias</taxon>
    </lineage>
</organism>
<sequence>MTVFDGNHVTSSSRRTSPSLLPLGLHSPKQTRLRSGDKFGQCLLKTSQRETVYIHGTVTHTLRCSDCVEGEKVTARLENVHFGKRRWDMAVASTSTSTGPAMASDSELSRLGGIEALKLTVGPTRRNLFGPVDHQQLQKDFQRLLCMNMEVANKRWNFDFQRDTPGEGSGVEWVGLRCQDVPAFYHSCTVRPASRAAKATRRASTSSGEGSPMSCSFSGDEYLEVTTRGCFPIKLSGKRRQSNITGENQTAFKLFLKLFFKLKRCLFVFFWGRLLQGEEKEASAFQSVFSAVGEHAPTEPMTTKRKASTEMYICSNL</sequence>
<evidence type="ECO:0000313" key="6">
    <source>
        <dbReference type="Proteomes" id="UP000001038"/>
    </source>
</evidence>
<dbReference type="InParanoid" id="A0A3B3HIA1"/>
<dbReference type="InterPro" id="IPR003175">
    <property type="entry name" value="CDI_dom"/>
</dbReference>
<dbReference type="GeneTree" id="ENSGT00940000159918"/>
<dbReference type="Ensembl" id="ENSORLT00000038329.1">
    <property type="protein sequence ID" value="ENSORLP00000031020.1"/>
    <property type="gene ID" value="ENSORLG00000011013.2"/>
</dbReference>
<dbReference type="AlphaFoldDB" id="A0A3B3HIA1"/>
<dbReference type="STRING" id="8090.ENSORLP00000031020"/>
<dbReference type="Gene3D" id="4.10.365.10">
    <property type="entry name" value="p27"/>
    <property type="match status" value="1"/>
</dbReference>
<dbReference type="InterPro" id="IPR029841">
    <property type="entry name" value="CDKN1A"/>
</dbReference>
<dbReference type="Bgee" id="ENSORLG00000011013">
    <property type="expression patterns" value="Expressed in pharyngeal gill and 13 other cell types or tissues"/>
</dbReference>
<dbReference type="Pfam" id="PF02234">
    <property type="entry name" value="CDI"/>
    <property type="match status" value="1"/>
</dbReference>
<feature type="region of interest" description="Disordered" evidence="3">
    <location>
        <begin position="1"/>
        <end position="32"/>
    </location>
</feature>
<evidence type="ECO:0000259" key="4">
    <source>
        <dbReference type="Pfam" id="PF02234"/>
    </source>
</evidence>
<dbReference type="GO" id="GO:0072331">
    <property type="term" value="P:signal transduction by p53 class mediator"/>
    <property type="evidence" value="ECO:0007669"/>
    <property type="project" value="InterPro"/>
</dbReference>
<reference evidence="5" key="2">
    <citation type="submission" date="2025-08" db="UniProtKB">
        <authorList>
            <consortium name="Ensembl"/>
        </authorList>
    </citation>
    <scope>IDENTIFICATION</scope>
    <source>
        <strain evidence="5">Hd-rR</strain>
    </source>
</reference>
<gene>
    <name evidence="5" type="primary">cdkn1d</name>
</gene>
<dbReference type="GO" id="GO:0005634">
    <property type="term" value="C:nucleus"/>
    <property type="evidence" value="ECO:0007669"/>
    <property type="project" value="InterPro"/>
</dbReference>
<evidence type="ECO:0000256" key="1">
    <source>
        <dbReference type="ARBA" id="ARBA00006726"/>
    </source>
</evidence>
<feature type="domain" description="Cyclin-dependent kinase inhibitor" evidence="4">
    <location>
        <begin position="127"/>
        <end position="175"/>
    </location>
</feature>
<dbReference type="Proteomes" id="UP000001038">
    <property type="component" value="Chromosome 23"/>
</dbReference>
<keyword evidence="2" id="KW-0649">Protein kinase inhibitor</keyword>
<evidence type="ECO:0000256" key="3">
    <source>
        <dbReference type="SAM" id="MobiDB-lite"/>
    </source>
</evidence>
<dbReference type="GO" id="GO:0004861">
    <property type="term" value="F:cyclin-dependent protein serine/threonine kinase inhibitor activity"/>
    <property type="evidence" value="ECO:0007669"/>
    <property type="project" value="InterPro"/>
</dbReference>
<evidence type="ECO:0000313" key="5">
    <source>
        <dbReference type="Ensembl" id="ENSORLP00000031020.1"/>
    </source>
</evidence>